<sequence length="64" mass="7225">MGFQTASGALLDFRRHYPTAVIPTPNCRAVAVFKDYKNPSFPRRRESGPLDSGNIQRLSESPRF</sequence>
<proteinExistence type="predicted"/>
<evidence type="ECO:0000256" key="1">
    <source>
        <dbReference type="SAM" id="MobiDB-lite"/>
    </source>
</evidence>
<dbReference type="AlphaFoldDB" id="A0AAU8VJL7"/>
<name>A0AAU8VJL7_NEILA</name>
<feature type="region of interest" description="Disordered" evidence="1">
    <location>
        <begin position="40"/>
        <end position="64"/>
    </location>
</feature>
<organism evidence="2 3">
    <name type="scientific">Neisseria lactamica</name>
    <dbReference type="NCBI Taxonomy" id="486"/>
    <lineage>
        <taxon>Bacteria</taxon>
        <taxon>Pseudomonadati</taxon>
        <taxon>Pseudomonadota</taxon>
        <taxon>Betaproteobacteria</taxon>
        <taxon>Neisseriales</taxon>
        <taxon>Neisseriaceae</taxon>
        <taxon>Neisseria</taxon>
    </lineage>
</organism>
<accession>A0AAU8VJL7</accession>
<protein>
    <submittedName>
        <fullName evidence="2">Uncharacterized protein</fullName>
    </submittedName>
</protein>
<dbReference type="Proteomes" id="UP000191249">
    <property type="component" value="Chromosome"/>
</dbReference>
<reference evidence="2 3" key="1">
    <citation type="submission" date="2017-03" db="EMBL/GenBank/DDBJ databases">
        <title>N. lactamica Y92-1009 whole genome sequence.</title>
        <authorList>
            <person name="Pandey A.K."/>
            <person name="Read R.C."/>
        </authorList>
    </citation>
    <scope>NUCLEOTIDE SEQUENCE [LARGE SCALE GENOMIC DNA]</scope>
    <source>
        <strain evidence="2 3">Y92-1009</strain>
    </source>
</reference>
<feature type="compositionally biased region" description="Polar residues" evidence="1">
    <location>
        <begin position="53"/>
        <end position="64"/>
    </location>
</feature>
<gene>
    <name evidence="2" type="ORF">B2G52_10330</name>
</gene>
<evidence type="ECO:0000313" key="2">
    <source>
        <dbReference type="EMBL" id="ARB05216.1"/>
    </source>
</evidence>
<evidence type="ECO:0000313" key="3">
    <source>
        <dbReference type="Proteomes" id="UP000191249"/>
    </source>
</evidence>
<dbReference type="EMBL" id="CP019894">
    <property type="protein sequence ID" value="ARB05216.1"/>
    <property type="molecule type" value="Genomic_DNA"/>
</dbReference>